<accession>A0A1G7CT54</accession>
<dbReference type="InterPro" id="IPR035919">
    <property type="entry name" value="EAL_sf"/>
</dbReference>
<dbReference type="PANTHER" id="PTHR44757">
    <property type="entry name" value="DIGUANYLATE CYCLASE DGCP"/>
    <property type="match status" value="1"/>
</dbReference>
<name>A0A1G7CT54_9RHOB</name>
<proteinExistence type="predicted"/>
<dbReference type="InterPro" id="IPR029787">
    <property type="entry name" value="Nucleotide_cyclase"/>
</dbReference>
<sequence>MQRLIGRIRREAGCAMRIAGASRAKRLAMSALMLLLCREIGQGPAALQIAAAIVTLEAVQIAAAWARPARGGPGPGAALAVWGVALCTAPVYLLPSMLLAGQPSVPLMLAGTIWLFGVYAQISNVFVTLPLFYWSQILPGFLMAGVVFSCTPAIAFAPRAPLIEWLVPACLMLAYAAHSYDTLRLQKRTRRALEDARSEAEARLKALEHVTRHDGLTGLLNRRAFDEQLAEFLLRPAQAGRRVAVLLVDLDGFKPINDTYSHEAGDRVLGAVGERLGRIAGETGIAARLGGDEFALAFPALPSAAQAHGLARQVLKECERPVPFEERALRISASVGIAISGPGRDSVTAICAAADQAMFAAKDQGAGRALLYDPATFPSRPAPGERRRLAAALEAGEIELLYKPLVRLTDGEMAGFEAMPRWHHPERGPLGPETLLPLVDDLGLQGEFIARLVRMVLRDIEALLCEGFEPGRVSLDLAAAALATRSGRNDLEQAFAAHPEAAACLTLEITETVFGLRGEGLIEAGVLQLRRAAMRLSLDGIGSGAGSLQQLRRLDFDELKIAPGFVAGLGTDRTSEVLVAALLGVARGLEISAVACGVTTEEQQAQLLRLGCPYGQGPRFGAPMTGAALRERLRARSPAPPALAAG</sequence>
<feature type="domain" description="GGDEF" evidence="4">
    <location>
        <begin position="241"/>
        <end position="374"/>
    </location>
</feature>
<evidence type="ECO:0000256" key="1">
    <source>
        <dbReference type="SAM" id="Coils"/>
    </source>
</evidence>
<keyword evidence="2" id="KW-1133">Transmembrane helix</keyword>
<gene>
    <name evidence="5" type="ORF">SAMN04488567_1630</name>
</gene>
<evidence type="ECO:0000313" key="6">
    <source>
        <dbReference type="Proteomes" id="UP000198922"/>
    </source>
</evidence>
<dbReference type="SUPFAM" id="SSF141868">
    <property type="entry name" value="EAL domain-like"/>
    <property type="match status" value="1"/>
</dbReference>
<dbReference type="STRING" id="521013.SAMN04488567_1630"/>
<evidence type="ECO:0000256" key="2">
    <source>
        <dbReference type="SAM" id="Phobius"/>
    </source>
</evidence>
<dbReference type="AlphaFoldDB" id="A0A1G7CT54"/>
<evidence type="ECO:0000259" key="3">
    <source>
        <dbReference type="PROSITE" id="PS50883"/>
    </source>
</evidence>
<keyword evidence="1" id="KW-0175">Coiled coil</keyword>
<dbReference type="InterPro" id="IPR043128">
    <property type="entry name" value="Rev_trsase/Diguanyl_cyclase"/>
</dbReference>
<organism evidence="5 6">
    <name type="scientific">Limimaricola pyoseonensis</name>
    <dbReference type="NCBI Taxonomy" id="521013"/>
    <lineage>
        <taxon>Bacteria</taxon>
        <taxon>Pseudomonadati</taxon>
        <taxon>Pseudomonadota</taxon>
        <taxon>Alphaproteobacteria</taxon>
        <taxon>Rhodobacterales</taxon>
        <taxon>Paracoccaceae</taxon>
        <taxon>Limimaricola</taxon>
    </lineage>
</organism>
<dbReference type="InterPro" id="IPR052155">
    <property type="entry name" value="Biofilm_reg_signaling"/>
</dbReference>
<dbReference type="PANTHER" id="PTHR44757:SF2">
    <property type="entry name" value="BIOFILM ARCHITECTURE MAINTENANCE PROTEIN MBAA"/>
    <property type="match status" value="1"/>
</dbReference>
<dbReference type="NCBIfam" id="TIGR00254">
    <property type="entry name" value="GGDEF"/>
    <property type="match status" value="1"/>
</dbReference>
<dbReference type="EMBL" id="FNAT01000002">
    <property type="protein sequence ID" value="SDE42433.1"/>
    <property type="molecule type" value="Genomic_DNA"/>
</dbReference>
<dbReference type="SMART" id="SM00052">
    <property type="entry name" value="EAL"/>
    <property type="match status" value="1"/>
</dbReference>
<dbReference type="Pfam" id="PF00990">
    <property type="entry name" value="GGDEF"/>
    <property type="match status" value="1"/>
</dbReference>
<dbReference type="Gene3D" id="3.20.20.450">
    <property type="entry name" value="EAL domain"/>
    <property type="match status" value="1"/>
</dbReference>
<reference evidence="6" key="1">
    <citation type="submission" date="2016-10" db="EMBL/GenBank/DDBJ databases">
        <authorList>
            <person name="Varghese N."/>
            <person name="Submissions S."/>
        </authorList>
    </citation>
    <scope>NUCLEOTIDE SEQUENCE [LARGE SCALE GENOMIC DNA]</scope>
    <source>
        <strain evidence="6">DSM 21424</strain>
    </source>
</reference>
<dbReference type="SMART" id="SM00267">
    <property type="entry name" value="GGDEF"/>
    <property type="match status" value="1"/>
</dbReference>
<keyword evidence="6" id="KW-1185">Reference proteome</keyword>
<feature type="coiled-coil region" evidence="1">
    <location>
        <begin position="183"/>
        <end position="210"/>
    </location>
</feature>
<dbReference type="InterPro" id="IPR001633">
    <property type="entry name" value="EAL_dom"/>
</dbReference>
<dbReference type="Pfam" id="PF00563">
    <property type="entry name" value="EAL"/>
    <property type="match status" value="1"/>
</dbReference>
<dbReference type="OrthoDB" id="9814202at2"/>
<dbReference type="SUPFAM" id="SSF55073">
    <property type="entry name" value="Nucleotide cyclase"/>
    <property type="match status" value="1"/>
</dbReference>
<feature type="domain" description="EAL" evidence="3">
    <location>
        <begin position="382"/>
        <end position="637"/>
    </location>
</feature>
<feature type="transmembrane region" description="Helical" evidence="2">
    <location>
        <begin position="77"/>
        <end position="95"/>
    </location>
</feature>
<dbReference type="Proteomes" id="UP000198922">
    <property type="component" value="Unassembled WGS sequence"/>
</dbReference>
<feature type="transmembrane region" description="Helical" evidence="2">
    <location>
        <begin position="107"/>
        <end position="127"/>
    </location>
</feature>
<dbReference type="InterPro" id="IPR000160">
    <property type="entry name" value="GGDEF_dom"/>
</dbReference>
<feature type="transmembrane region" description="Helical" evidence="2">
    <location>
        <begin position="133"/>
        <end position="155"/>
    </location>
</feature>
<dbReference type="RefSeq" id="WP_131802623.1">
    <property type="nucleotide sequence ID" value="NZ_FNAT01000002.1"/>
</dbReference>
<protein>
    <submittedName>
        <fullName evidence="5">Diguanylate cyclase (GGDEF) domain-containing protein</fullName>
    </submittedName>
</protein>
<dbReference type="CDD" id="cd01949">
    <property type="entry name" value="GGDEF"/>
    <property type="match status" value="1"/>
</dbReference>
<dbReference type="CDD" id="cd01948">
    <property type="entry name" value="EAL"/>
    <property type="match status" value="1"/>
</dbReference>
<evidence type="ECO:0000313" key="5">
    <source>
        <dbReference type="EMBL" id="SDE42433.1"/>
    </source>
</evidence>
<evidence type="ECO:0000259" key="4">
    <source>
        <dbReference type="PROSITE" id="PS50887"/>
    </source>
</evidence>
<keyword evidence="2" id="KW-0472">Membrane</keyword>
<dbReference type="Gene3D" id="3.30.70.270">
    <property type="match status" value="1"/>
</dbReference>
<dbReference type="PROSITE" id="PS50883">
    <property type="entry name" value="EAL"/>
    <property type="match status" value="1"/>
</dbReference>
<dbReference type="PROSITE" id="PS50887">
    <property type="entry name" value="GGDEF"/>
    <property type="match status" value="1"/>
</dbReference>
<keyword evidence="2" id="KW-0812">Transmembrane</keyword>